<keyword evidence="1" id="KW-0472">Membrane</keyword>
<feature type="transmembrane region" description="Helical" evidence="1">
    <location>
        <begin position="6"/>
        <end position="25"/>
    </location>
</feature>
<dbReference type="OrthoDB" id="1902494at2"/>
<keyword evidence="1" id="KW-0812">Transmembrane</keyword>
<keyword evidence="1" id="KW-1133">Transmembrane helix</keyword>
<sequence length="132" mass="15231">MSKKRIILFIILIVGILYFIITGIFSDFDTKIGYVENNFGNTMEASFKHFDGKKDKKIKFNEGEVVNFEYSLQAKDGSLEFQIKDEDGKIVESRKSNDEGNIELKVDKTQKYKIIILAEKAQGSYSIEWDKN</sequence>
<evidence type="ECO:0000256" key="1">
    <source>
        <dbReference type="SAM" id="Phobius"/>
    </source>
</evidence>
<gene>
    <name evidence="2" type="ORF">BEN51_02315</name>
</gene>
<dbReference type="KEGG" id="cia:BEN51_02315"/>
<organism evidence="2 3">
    <name type="scientific">Clostridium isatidis</name>
    <dbReference type="NCBI Taxonomy" id="182773"/>
    <lineage>
        <taxon>Bacteria</taxon>
        <taxon>Bacillati</taxon>
        <taxon>Bacillota</taxon>
        <taxon>Clostridia</taxon>
        <taxon>Eubacteriales</taxon>
        <taxon>Clostridiaceae</taxon>
        <taxon>Clostridium</taxon>
    </lineage>
</organism>
<name>A0A343JA01_9CLOT</name>
<evidence type="ECO:0008006" key="4">
    <source>
        <dbReference type="Google" id="ProtNLM"/>
    </source>
</evidence>
<accession>A0A343JA01</accession>
<evidence type="ECO:0000313" key="2">
    <source>
        <dbReference type="EMBL" id="ASW42359.1"/>
    </source>
</evidence>
<keyword evidence="3" id="KW-1185">Reference proteome</keyword>
<dbReference type="AlphaFoldDB" id="A0A343JA01"/>
<dbReference type="EMBL" id="CP016786">
    <property type="protein sequence ID" value="ASW42359.1"/>
    <property type="molecule type" value="Genomic_DNA"/>
</dbReference>
<protein>
    <recommendedName>
        <fullName evidence="4">GOLD domain-containing protein</fullName>
    </recommendedName>
</protein>
<evidence type="ECO:0000313" key="3">
    <source>
        <dbReference type="Proteomes" id="UP000264883"/>
    </source>
</evidence>
<dbReference type="Proteomes" id="UP000264883">
    <property type="component" value="Chromosome"/>
</dbReference>
<reference evidence="2 3" key="1">
    <citation type="submission" date="2016-08" db="EMBL/GenBank/DDBJ databases">
        <title>Complete Genome Sequence Of The Indigo Reducing Clostridium isatidis DSM15098.</title>
        <authorList>
            <person name="Little G.T."/>
            <person name="Minton N.P."/>
        </authorList>
    </citation>
    <scope>NUCLEOTIDE SEQUENCE [LARGE SCALE GENOMIC DNA]</scope>
    <source>
        <strain evidence="2 3">DSM 15098</strain>
    </source>
</reference>
<dbReference type="RefSeq" id="WP_119864491.1">
    <property type="nucleotide sequence ID" value="NZ_CP016786.1"/>
</dbReference>
<proteinExistence type="predicted"/>